<feature type="region of interest" description="Disordered" evidence="1">
    <location>
        <begin position="221"/>
        <end position="260"/>
    </location>
</feature>
<name>A0A7C8I5V8_9PLEO</name>
<evidence type="ECO:0000256" key="1">
    <source>
        <dbReference type="SAM" id="MobiDB-lite"/>
    </source>
</evidence>
<comment type="caution">
    <text evidence="2">The sequence shown here is derived from an EMBL/GenBank/DDBJ whole genome shotgun (WGS) entry which is preliminary data.</text>
</comment>
<organism evidence="2 3">
    <name type="scientific">Massariosphaeria phaeospora</name>
    <dbReference type="NCBI Taxonomy" id="100035"/>
    <lineage>
        <taxon>Eukaryota</taxon>
        <taxon>Fungi</taxon>
        <taxon>Dikarya</taxon>
        <taxon>Ascomycota</taxon>
        <taxon>Pezizomycotina</taxon>
        <taxon>Dothideomycetes</taxon>
        <taxon>Pleosporomycetidae</taxon>
        <taxon>Pleosporales</taxon>
        <taxon>Pleosporales incertae sedis</taxon>
        <taxon>Massariosphaeria</taxon>
    </lineage>
</organism>
<gene>
    <name evidence="2" type="ORF">BDV95DRAFT_44240</name>
</gene>
<sequence>MHAWHPFPKTRRRLLHLLRPQVVKFERRAELSYAANRHAMAESGLDRTGITDAAACTRAHFTSLPSTRIEAWLRARRPRDLPSPSTGLGFPLPSVDKLQSKRAQSCRICARPLHPTSQHASCATAATCLSPPAIAQCRMPDCLALRGKGVTPEAPAVGWRGGGDAKAAGMERPLGQAGTTGANANASGRLFPFRRRGAALLPCADLRGRLAARFLSRRGDAARVIASPSTSPDRKGTSTHPGSCTDVAPVPAPVAQPSPA</sequence>
<keyword evidence="3" id="KW-1185">Reference proteome</keyword>
<accession>A0A7C8I5V8</accession>
<evidence type="ECO:0000313" key="2">
    <source>
        <dbReference type="EMBL" id="KAF2871597.1"/>
    </source>
</evidence>
<protein>
    <submittedName>
        <fullName evidence="2">Uncharacterized protein</fullName>
    </submittedName>
</protein>
<dbReference type="EMBL" id="JAADJZ010000011">
    <property type="protein sequence ID" value="KAF2871597.1"/>
    <property type="molecule type" value="Genomic_DNA"/>
</dbReference>
<proteinExistence type="predicted"/>
<reference evidence="2 3" key="1">
    <citation type="submission" date="2020-01" db="EMBL/GenBank/DDBJ databases">
        <authorList>
            <consortium name="DOE Joint Genome Institute"/>
            <person name="Haridas S."/>
            <person name="Albert R."/>
            <person name="Binder M."/>
            <person name="Bloem J."/>
            <person name="Labutti K."/>
            <person name="Salamov A."/>
            <person name="Andreopoulos B."/>
            <person name="Baker S.E."/>
            <person name="Barry K."/>
            <person name="Bills G."/>
            <person name="Bluhm B.H."/>
            <person name="Cannon C."/>
            <person name="Castanera R."/>
            <person name="Culley D.E."/>
            <person name="Daum C."/>
            <person name="Ezra D."/>
            <person name="Gonzalez J.B."/>
            <person name="Henrissat B."/>
            <person name="Kuo A."/>
            <person name="Liang C."/>
            <person name="Lipzen A."/>
            <person name="Lutzoni F."/>
            <person name="Magnuson J."/>
            <person name="Mondo S."/>
            <person name="Nolan M."/>
            <person name="Ohm R."/>
            <person name="Pangilinan J."/>
            <person name="Park H.-J.H."/>
            <person name="Ramirez L."/>
            <person name="Alfaro M."/>
            <person name="Sun H."/>
            <person name="Tritt A."/>
            <person name="Yoshinaga Y."/>
            <person name="Zwiers L.-H.L."/>
            <person name="Turgeon B.G."/>
            <person name="Goodwin S.B."/>
            <person name="Spatafora J.W."/>
            <person name="Crous P.W."/>
            <person name="Grigoriev I.V."/>
        </authorList>
    </citation>
    <scope>NUCLEOTIDE SEQUENCE [LARGE SCALE GENOMIC DNA]</scope>
    <source>
        <strain evidence="2 3">CBS 611.86</strain>
    </source>
</reference>
<dbReference type="AlphaFoldDB" id="A0A7C8I5V8"/>
<dbReference type="Proteomes" id="UP000481861">
    <property type="component" value="Unassembled WGS sequence"/>
</dbReference>
<evidence type="ECO:0000313" key="3">
    <source>
        <dbReference type="Proteomes" id="UP000481861"/>
    </source>
</evidence>
<feature type="compositionally biased region" description="Pro residues" evidence="1">
    <location>
        <begin position="250"/>
        <end position="260"/>
    </location>
</feature>